<gene>
    <name evidence="2" type="ORF">OAUR00152_LOCUS3585</name>
</gene>
<organism evidence="2">
    <name type="scientific">Odontella aurita</name>
    <dbReference type="NCBI Taxonomy" id="265563"/>
    <lineage>
        <taxon>Eukaryota</taxon>
        <taxon>Sar</taxon>
        <taxon>Stramenopiles</taxon>
        <taxon>Ochrophyta</taxon>
        <taxon>Bacillariophyta</taxon>
        <taxon>Mediophyceae</taxon>
        <taxon>Biddulphiophycidae</taxon>
        <taxon>Eupodiscales</taxon>
        <taxon>Odontellaceae</taxon>
        <taxon>Odontella</taxon>
    </lineage>
</organism>
<dbReference type="CDD" id="cd04301">
    <property type="entry name" value="NAT_SF"/>
    <property type="match status" value="1"/>
</dbReference>
<dbReference type="GO" id="GO:0008080">
    <property type="term" value="F:N-acetyltransferase activity"/>
    <property type="evidence" value="ECO:0007669"/>
    <property type="project" value="TreeGrafter"/>
</dbReference>
<dbReference type="PANTHER" id="PTHR47443">
    <property type="entry name" value="ACYL-COA N-ACYLTRANSFERASES (NAT) SUPERFAMILY PROTEIN"/>
    <property type="match status" value="1"/>
</dbReference>
<name>A0A7S4HSU6_9STRA</name>
<dbReference type="PANTHER" id="PTHR47443:SF3">
    <property type="entry name" value="GCN5-RELATED N-ACETYLTRANSFERASE 4, CHLOROPLASTIC"/>
    <property type="match status" value="1"/>
</dbReference>
<evidence type="ECO:0000259" key="1">
    <source>
        <dbReference type="PROSITE" id="PS51186"/>
    </source>
</evidence>
<feature type="domain" description="N-acetyltransferase" evidence="1">
    <location>
        <begin position="94"/>
        <end position="256"/>
    </location>
</feature>
<dbReference type="GO" id="GO:0009507">
    <property type="term" value="C:chloroplast"/>
    <property type="evidence" value="ECO:0007669"/>
    <property type="project" value="TreeGrafter"/>
</dbReference>
<dbReference type="InterPro" id="IPR016181">
    <property type="entry name" value="Acyl_CoA_acyltransferase"/>
</dbReference>
<evidence type="ECO:0000313" key="2">
    <source>
        <dbReference type="EMBL" id="CAE2208376.1"/>
    </source>
</evidence>
<sequence length="264" mass="29092">MTMRPGTNQSIKMRALHRRTAGIVCLMAVAAAMPFLAGRADAFSAPAPILGLGALFFRPKGMSITPSLGNEDDLVEAGKFFTDAFWSGKAGGAAELSPFQRSSIERQQVLEFRRRYGPKMRGADRRAEILLCRDGSGTFLGCAGIEVDNISKADGRSQGRICAPLMSNLAVGKDFRRKGIAEDLVKKAEEMARREWGYNECYLYVEKRNIGAVKLYRKLGYKQVWEDDKAKTLLPTEGGKLRTAGTVIICMKKRLGGIGRFLPF</sequence>
<accession>A0A7S4HSU6</accession>
<dbReference type="EMBL" id="HBKQ01005156">
    <property type="protein sequence ID" value="CAE2208376.1"/>
    <property type="molecule type" value="Transcribed_RNA"/>
</dbReference>
<dbReference type="Gene3D" id="3.40.630.30">
    <property type="match status" value="1"/>
</dbReference>
<dbReference type="AlphaFoldDB" id="A0A7S4HSU6"/>
<dbReference type="Pfam" id="PF00583">
    <property type="entry name" value="Acetyltransf_1"/>
    <property type="match status" value="1"/>
</dbReference>
<dbReference type="PROSITE" id="PS51186">
    <property type="entry name" value="GNAT"/>
    <property type="match status" value="1"/>
</dbReference>
<dbReference type="SUPFAM" id="SSF55729">
    <property type="entry name" value="Acyl-CoA N-acyltransferases (Nat)"/>
    <property type="match status" value="1"/>
</dbReference>
<reference evidence="2" key="1">
    <citation type="submission" date="2021-01" db="EMBL/GenBank/DDBJ databases">
        <authorList>
            <person name="Corre E."/>
            <person name="Pelletier E."/>
            <person name="Niang G."/>
            <person name="Scheremetjew M."/>
            <person name="Finn R."/>
            <person name="Kale V."/>
            <person name="Holt S."/>
            <person name="Cochrane G."/>
            <person name="Meng A."/>
            <person name="Brown T."/>
            <person name="Cohen L."/>
        </authorList>
    </citation>
    <scope>NUCLEOTIDE SEQUENCE</scope>
    <source>
        <strain evidence="2">Isolate 1302-5</strain>
    </source>
</reference>
<proteinExistence type="predicted"/>
<protein>
    <recommendedName>
        <fullName evidence="1">N-acetyltransferase domain-containing protein</fullName>
    </recommendedName>
</protein>
<dbReference type="InterPro" id="IPR000182">
    <property type="entry name" value="GNAT_dom"/>
</dbReference>